<dbReference type="InterPro" id="IPR031941">
    <property type="entry name" value="DUF4773"/>
</dbReference>
<dbReference type="Proteomes" id="UP001372834">
    <property type="component" value="Unassembled WGS sequence"/>
</dbReference>
<evidence type="ECO:0000313" key="5">
    <source>
        <dbReference type="Proteomes" id="UP001372834"/>
    </source>
</evidence>
<feature type="compositionally biased region" description="Low complexity" evidence="1">
    <location>
        <begin position="227"/>
        <end position="238"/>
    </location>
</feature>
<feature type="chain" id="PRO_5043025013" description="DUF4773 domain-containing protein" evidence="2">
    <location>
        <begin position="21"/>
        <end position="253"/>
    </location>
</feature>
<dbReference type="EMBL" id="JAWJWE010000002">
    <property type="protein sequence ID" value="KAK6642567.1"/>
    <property type="molecule type" value="Genomic_DNA"/>
</dbReference>
<organism evidence="4 5">
    <name type="scientific">Polyplax serrata</name>
    <name type="common">Common mouse louse</name>
    <dbReference type="NCBI Taxonomy" id="468196"/>
    <lineage>
        <taxon>Eukaryota</taxon>
        <taxon>Metazoa</taxon>
        <taxon>Ecdysozoa</taxon>
        <taxon>Arthropoda</taxon>
        <taxon>Hexapoda</taxon>
        <taxon>Insecta</taxon>
        <taxon>Pterygota</taxon>
        <taxon>Neoptera</taxon>
        <taxon>Paraneoptera</taxon>
        <taxon>Psocodea</taxon>
        <taxon>Troctomorpha</taxon>
        <taxon>Phthiraptera</taxon>
        <taxon>Anoplura</taxon>
        <taxon>Polyplacidae</taxon>
        <taxon>Polyplax</taxon>
    </lineage>
</organism>
<protein>
    <recommendedName>
        <fullName evidence="3">DUF4773 domain-containing protein</fullName>
    </recommendedName>
</protein>
<feature type="signal peptide" evidence="2">
    <location>
        <begin position="1"/>
        <end position="20"/>
    </location>
</feature>
<evidence type="ECO:0000256" key="1">
    <source>
        <dbReference type="SAM" id="MobiDB-lite"/>
    </source>
</evidence>
<accession>A0AAN8XPA0</accession>
<feature type="domain" description="DUF4773" evidence="3">
    <location>
        <begin position="64"/>
        <end position="183"/>
    </location>
</feature>
<dbReference type="AlphaFoldDB" id="A0AAN8XPA0"/>
<comment type="caution">
    <text evidence="4">The sequence shown here is derived from an EMBL/GenBank/DDBJ whole genome shotgun (WGS) entry which is preliminary data.</text>
</comment>
<name>A0AAN8XPA0_POLSC</name>
<feature type="region of interest" description="Disordered" evidence="1">
    <location>
        <begin position="210"/>
        <end position="238"/>
    </location>
</feature>
<keyword evidence="2" id="KW-0732">Signal</keyword>
<dbReference type="PANTHER" id="PTHR36299">
    <property type="entry name" value="AGAP008005-PA"/>
    <property type="match status" value="1"/>
</dbReference>
<dbReference type="PANTHER" id="PTHR36299:SF4">
    <property type="entry name" value="GH07892P-RELATED"/>
    <property type="match status" value="1"/>
</dbReference>
<evidence type="ECO:0000313" key="4">
    <source>
        <dbReference type="EMBL" id="KAK6642567.1"/>
    </source>
</evidence>
<sequence length="253" mass="28490">MWRWLLCYLLCTVLSGGIVGMSAKNRYHGPLKLPHYFGEITGKEHNYFRVNFNNETQLRGIKMPCQCLDSECGCCTGNILQNFNINMRQHFCINMTYESEDLSLGVKMSINDLVLLSRKVSGKSPPPLCINIPRVANLKFCARFTNVYFIGRNIHACVVLETEWNNRTVFSFSFDCVRLGLNGVAIIPAEAGGGLPHPIDEEVDNIEEYDELLENQTTKKPNKKPTKGTTTKPEVTSVSISTSTIKKKEINFA</sequence>
<dbReference type="Pfam" id="PF15998">
    <property type="entry name" value="DUF4773"/>
    <property type="match status" value="1"/>
</dbReference>
<gene>
    <name evidence="4" type="ORF">RUM43_004069</name>
</gene>
<evidence type="ECO:0000256" key="2">
    <source>
        <dbReference type="SAM" id="SignalP"/>
    </source>
</evidence>
<reference evidence="4 5" key="1">
    <citation type="submission" date="2023-10" db="EMBL/GenBank/DDBJ databases">
        <title>Genomes of two closely related lineages of the louse Polyplax serrata with different host specificities.</title>
        <authorList>
            <person name="Martinu J."/>
            <person name="Tarabai H."/>
            <person name="Stefka J."/>
            <person name="Hypsa V."/>
        </authorList>
    </citation>
    <scope>NUCLEOTIDE SEQUENCE [LARGE SCALE GENOMIC DNA]</scope>
    <source>
        <strain evidence="4">HR10_N</strain>
    </source>
</reference>
<proteinExistence type="predicted"/>
<evidence type="ECO:0000259" key="3">
    <source>
        <dbReference type="Pfam" id="PF15998"/>
    </source>
</evidence>